<protein>
    <recommendedName>
        <fullName evidence="2">Outer membrane protein</fullName>
    </recommendedName>
</protein>
<dbReference type="InterPro" id="IPR008969">
    <property type="entry name" value="CarboxyPept-like_regulatory"/>
</dbReference>
<reference evidence="1" key="1">
    <citation type="submission" date="2016-04" db="EMBL/GenBank/DDBJ databases">
        <authorList>
            <person name="Evans L.H."/>
            <person name="Alamgir A."/>
            <person name="Owens N."/>
            <person name="Weber N.D."/>
            <person name="Virtaneva K."/>
            <person name="Barbian K."/>
            <person name="Babar A."/>
            <person name="Rosenke K."/>
        </authorList>
    </citation>
    <scope>NUCLEOTIDE SEQUENCE</scope>
    <source>
        <strain evidence="1">86-1</strain>
    </source>
</reference>
<name>A0A212J307_9BACT</name>
<proteinExistence type="predicted"/>
<evidence type="ECO:0008006" key="2">
    <source>
        <dbReference type="Google" id="ProtNLM"/>
    </source>
</evidence>
<evidence type="ECO:0000313" key="1">
    <source>
        <dbReference type="EMBL" id="SBV93836.1"/>
    </source>
</evidence>
<organism evidence="1">
    <name type="scientific">uncultured Dysgonomonas sp</name>
    <dbReference type="NCBI Taxonomy" id="206096"/>
    <lineage>
        <taxon>Bacteria</taxon>
        <taxon>Pseudomonadati</taxon>
        <taxon>Bacteroidota</taxon>
        <taxon>Bacteroidia</taxon>
        <taxon>Bacteroidales</taxon>
        <taxon>Dysgonomonadaceae</taxon>
        <taxon>Dysgonomonas</taxon>
        <taxon>environmental samples</taxon>
    </lineage>
</organism>
<dbReference type="Pfam" id="PF13715">
    <property type="entry name" value="CarbopepD_reg_2"/>
    <property type="match status" value="1"/>
</dbReference>
<gene>
    <name evidence="1" type="ORF">KL86DYS1_10971</name>
</gene>
<dbReference type="Gene3D" id="2.60.40.1120">
    <property type="entry name" value="Carboxypeptidase-like, regulatory domain"/>
    <property type="match status" value="1"/>
</dbReference>
<dbReference type="AlphaFoldDB" id="A0A212J307"/>
<dbReference type="SUPFAM" id="SSF49464">
    <property type="entry name" value="Carboxypeptidase regulatory domain-like"/>
    <property type="match status" value="1"/>
</dbReference>
<accession>A0A212J307</accession>
<dbReference type="EMBL" id="FLUM01000001">
    <property type="protein sequence ID" value="SBV93836.1"/>
    <property type="molecule type" value="Genomic_DNA"/>
</dbReference>
<sequence length="421" mass="48765">MKTRHKPIANSATLLLFLFFAIPLWTQVGVDYTSISGVVKDKRTKKIMEYVSVSVPGTNIGTITNADGEFTIKIKDDAHAKSIEISHIGYINYTLPIDDRNMNNVTILLTANENKLSEVVVHPTNPRELVKVAIQKIEENYSLNPNLLTGFYRETVKKGRNYINISEAVIDIYKSSYKEDIRKDKIQIFKGRKLISPKPSDTLVVKLLGGPTLAVYLDIVKNTDDILLDTETLDYYSYTMEESVMINERLHYIISFKPILILPYALYNGKYYIDKQTLTFSRADFSLNMDDRDKATQAILIKKPPKLHFKPEEISFTVTYREREGRSYLNYIRNDIRFKCDWKKRFFFFSTNYEVVSEMVVTDRKEENVANIPNKVAFKQNQSLSDKVSDFSDKNFWEDFNIIEPTESLESAVNKLKKKHE</sequence>
<dbReference type="RefSeq" id="WP_296938857.1">
    <property type="nucleotide sequence ID" value="NZ_LT599032.1"/>
</dbReference>